<evidence type="ECO:0000256" key="1">
    <source>
        <dbReference type="SAM" id="MobiDB-lite"/>
    </source>
</evidence>
<dbReference type="Proteomes" id="UP001314170">
    <property type="component" value="Unassembled WGS sequence"/>
</dbReference>
<sequence>MDGTNSCWQNSYQQLFAGCSQVLAVEDKRSRFAWHLSDCFQKESGRPAFPYCDTKSAMVNCLRMLSDNQHQVYLEFLLETNSICYQAHAFNDKMERLVNDLKNSAEYTEEQLGLIEGKTHSVKNVAQTTKDAKDHMDVLSKNSEAVYNTSKEIAHSQSELQEAQETMNGKFEGRDGSAS</sequence>
<dbReference type="InterPro" id="IPR040346">
    <property type="entry name" value="GEX1/Brambleberry"/>
</dbReference>
<comment type="caution">
    <text evidence="2">The sequence shown here is derived from an EMBL/GenBank/DDBJ whole genome shotgun (WGS) entry which is preliminary data.</text>
</comment>
<dbReference type="AlphaFoldDB" id="A0AAV1RQI0"/>
<organism evidence="2 3">
    <name type="scientific">Dovyalis caffra</name>
    <dbReference type="NCBI Taxonomy" id="77055"/>
    <lineage>
        <taxon>Eukaryota</taxon>
        <taxon>Viridiplantae</taxon>
        <taxon>Streptophyta</taxon>
        <taxon>Embryophyta</taxon>
        <taxon>Tracheophyta</taxon>
        <taxon>Spermatophyta</taxon>
        <taxon>Magnoliopsida</taxon>
        <taxon>eudicotyledons</taxon>
        <taxon>Gunneridae</taxon>
        <taxon>Pentapetalae</taxon>
        <taxon>rosids</taxon>
        <taxon>fabids</taxon>
        <taxon>Malpighiales</taxon>
        <taxon>Salicaceae</taxon>
        <taxon>Flacourtieae</taxon>
        <taxon>Dovyalis</taxon>
    </lineage>
</organism>
<accession>A0AAV1RQI0</accession>
<evidence type="ECO:0000313" key="3">
    <source>
        <dbReference type="Proteomes" id="UP001314170"/>
    </source>
</evidence>
<dbReference type="EMBL" id="CAWUPB010001156">
    <property type="protein sequence ID" value="CAK7338956.1"/>
    <property type="molecule type" value="Genomic_DNA"/>
</dbReference>
<name>A0AAV1RQI0_9ROSI</name>
<keyword evidence="3" id="KW-1185">Reference proteome</keyword>
<feature type="region of interest" description="Disordered" evidence="1">
    <location>
        <begin position="154"/>
        <end position="179"/>
    </location>
</feature>
<evidence type="ECO:0000313" key="2">
    <source>
        <dbReference type="EMBL" id="CAK7338956.1"/>
    </source>
</evidence>
<proteinExistence type="predicted"/>
<dbReference type="PANTHER" id="PTHR33538:SF2">
    <property type="entry name" value="PROTEIN GAMETE EXPRESSED 1"/>
    <property type="match status" value="1"/>
</dbReference>
<feature type="compositionally biased region" description="Polar residues" evidence="1">
    <location>
        <begin position="154"/>
        <end position="167"/>
    </location>
</feature>
<reference evidence="2 3" key="1">
    <citation type="submission" date="2024-01" db="EMBL/GenBank/DDBJ databases">
        <authorList>
            <person name="Waweru B."/>
        </authorList>
    </citation>
    <scope>NUCLEOTIDE SEQUENCE [LARGE SCALE GENOMIC DNA]</scope>
</reference>
<gene>
    <name evidence="2" type="ORF">DCAF_LOCUS14004</name>
</gene>
<dbReference type="SUPFAM" id="SSF58104">
    <property type="entry name" value="Methyl-accepting chemotaxis protein (MCP) signaling domain"/>
    <property type="match status" value="1"/>
</dbReference>
<protein>
    <submittedName>
        <fullName evidence="2">Uncharacterized protein</fullName>
    </submittedName>
</protein>
<dbReference type="PANTHER" id="PTHR33538">
    <property type="entry name" value="PROTEIN GAMETE EXPRESSED 1"/>
    <property type="match status" value="1"/>
</dbReference>